<feature type="compositionally biased region" description="Polar residues" evidence="1">
    <location>
        <begin position="115"/>
        <end position="133"/>
    </location>
</feature>
<dbReference type="AlphaFoldDB" id="A0A0C9MFZ6"/>
<evidence type="ECO:0000313" key="3">
    <source>
        <dbReference type="Proteomes" id="UP000053815"/>
    </source>
</evidence>
<feature type="region of interest" description="Disordered" evidence="1">
    <location>
        <begin position="68"/>
        <end position="172"/>
    </location>
</feature>
<dbReference type="EMBL" id="DF836569">
    <property type="protein sequence ID" value="GAN09641.1"/>
    <property type="molecule type" value="Genomic_DNA"/>
</dbReference>
<feature type="compositionally biased region" description="Polar residues" evidence="1">
    <location>
        <begin position="141"/>
        <end position="158"/>
    </location>
</feature>
<gene>
    <name evidence="2" type="ORF">MAM1_0280d09172</name>
</gene>
<sequence>MSSTTPDTQKTEAKKSWRWWQNSTATSNSTTSDKFSDIVICAEELKDEDDNQNEDNKMDCSSSIAQSSLVVHHSIHSKESEDIASTTSIKSKPWISKKLKQPTITSQDDDEDDQNTLGATQSINKLESNSTKIKGNDKTTPDSSLINAAPSISSSTVPMYNFNPEAEQPRRKSLETTALFSGIKAKFGKWVNRSDGNKD</sequence>
<evidence type="ECO:0000313" key="2">
    <source>
        <dbReference type="EMBL" id="GAN09641.1"/>
    </source>
</evidence>
<reference evidence="2" key="1">
    <citation type="submission" date="2014-09" db="EMBL/GenBank/DDBJ databases">
        <title>Draft genome sequence of an oleaginous Mucoromycotina fungus Mucor ambiguus NBRC6742.</title>
        <authorList>
            <person name="Takeda I."/>
            <person name="Yamane N."/>
            <person name="Morita T."/>
            <person name="Tamano K."/>
            <person name="Machida M."/>
            <person name="Baker S."/>
            <person name="Koike H."/>
        </authorList>
    </citation>
    <scope>NUCLEOTIDE SEQUENCE</scope>
    <source>
        <strain evidence="2">NBRC 6742</strain>
    </source>
</reference>
<organism evidence="2">
    <name type="scientific">Mucor ambiguus</name>
    <dbReference type="NCBI Taxonomy" id="91626"/>
    <lineage>
        <taxon>Eukaryota</taxon>
        <taxon>Fungi</taxon>
        <taxon>Fungi incertae sedis</taxon>
        <taxon>Mucoromycota</taxon>
        <taxon>Mucoromycotina</taxon>
        <taxon>Mucoromycetes</taxon>
        <taxon>Mucorales</taxon>
        <taxon>Mucorineae</taxon>
        <taxon>Mucoraceae</taxon>
        <taxon>Mucor</taxon>
    </lineage>
</organism>
<accession>A0A0C9MFZ6</accession>
<name>A0A0C9MFZ6_9FUNG</name>
<feature type="compositionally biased region" description="Low complexity" evidence="1">
    <location>
        <begin position="22"/>
        <end position="32"/>
    </location>
</feature>
<evidence type="ECO:0000256" key="1">
    <source>
        <dbReference type="SAM" id="MobiDB-lite"/>
    </source>
</evidence>
<dbReference type="OrthoDB" id="2257639at2759"/>
<dbReference type="Proteomes" id="UP000053815">
    <property type="component" value="Unassembled WGS sequence"/>
</dbReference>
<keyword evidence="3" id="KW-1185">Reference proteome</keyword>
<protein>
    <submittedName>
        <fullName evidence="2">Uncharacterized protein</fullName>
    </submittedName>
</protein>
<proteinExistence type="predicted"/>
<feature type="region of interest" description="Disordered" evidence="1">
    <location>
        <begin position="1"/>
        <end position="33"/>
    </location>
</feature>